<dbReference type="SUPFAM" id="SSF81631">
    <property type="entry name" value="PAP/OAS1 substrate-binding domain"/>
    <property type="match status" value="1"/>
</dbReference>
<keyword evidence="5 11" id="KW-0808">Transferase</keyword>
<dbReference type="Pfam" id="PF04928">
    <property type="entry name" value="PAP_central"/>
    <property type="match status" value="1"/>
</dbReference>
<dbReference type="GO" id="GO:0005524">
    <property type="term" value="F:ATP binding"/>
    <property type="evidence" value="ECO:0007669"/>
    <property type="project" value="UniProtKB-UniRule"/>
</dbReference>
<feature type="binding site" evidence="12">
    <location>
        <position position="290"/>
    </location>
    <ligand>
        <name>ATP</name>
        <dbReference type="ChEBI" id="CHEBI:30616"/>
    </ligand>
</feature>
<dbReference type="Gene3D" id="1.10.1410.10">
    <property type="match status" value="1"/>
</dbReference>
<feature type="binding site" evidence="13">
    <location>
        <position position="176"/>
    </location>
    <ligand>
        <name>Mg(2+)</name>
        <dbReference type="ChEBI" id="CHEBI:18420"/>
        <label>2</label>
        <note>catalytic</note>
    </ligand>
</feature>
<dbReference type="GO" id="GO:0003723">
    <property type="term" value="F:RNA binding"/>
    <property type="evidence" value="ECO:0007669"/>
    <property type="project" value="UniProtKB-UniRule"/>
</dbReference>
<evidence type="ECO:0000256" key="6">
    <source>
        <dbReference type="ARBA" id="ARBA00022723"/>
    </source>
</evidence>
<dbReference type="InterPro" id="IPR007012">
    <property type="entry name" value="PolA_pol_cen_dom"/>
</dbReference>
<keyword evidence="14" id="KW-0472">Membrane</keyword>
<evidence type="ECO:0000256" key="3">
    <source>
        <dbReference type="ARBA" id="ARBA00010912"/>
    </source>
</evidence>
<protein>
    <recommendedName>
        <fullName evidence="11">Poly(A) polymerase</fullName>
        <ecNumber evidence="11">2.7.7.19</ecNumber>
    </recommendedName>
</protein>
<dbReference type="Gene3D" id="3.30.460.10">
    <property type="entry name" value="Beta Polymerase, domain 2"/>
    <property type="match status" value="1"/>
</dbReference>
<dbReference type="EC" id="2.7.7.19" evidence="11"/>
<dbReference type="Gene3D" id="3.30.70.590">
    <property type="entry name" value="Poly(A) polymerase predicted RNA binding domain"/>
    <property type="match status" value="1"/>
</dbReference>
<feature type="binding site" evidence="12">
    <location>
        <position position="229"/>
    </location>
    <ligand>
        <name>ATP</name>
        <dbReference type="ChEBI" id="CHEBI:30616"/>
    </ligand>
</feature>
<evidence type="ECO:0000256" key="12">
    <source>
        <dbReference type="PIRSR" id="PIRSR018425-1"/>
    </source>
</evidence>
<dbReference type="InterPro" id="IPR011068">
    <property type="entry name" value="NuclTrfase_I-like_C"/>
</dbReference>
<dbReference type="OrthoDB" id="412748at2759"/>
<accession>A0A9Q1QK79</accession>
<dbReference type="GO" id="GO:1990817">
    <property type="term" value="F:poly(A) RNA polymerase activity"/>
    <property type="evidence" value="ECO:0007669"/>
    <property type="project" value="UniProtKB-UniRule"/>
</dbReference>
<feature type="binding site" evidence="13">
    <location>
        <position position="174"/>
    </location>
    <ligand>
        <name>Mg(2+)</name>
        <dbReference type="ChEBI" id="CHEBI:18420"/>
        <label>2</label>
        <note>catalytic</note>
    </ligand>
</feature>
<keyword evidence="9 13" id="KW-0460">Magnesium</keyword>
<keyword evidence="14" id="KW-0812">Transmembrane</keyword>
<evidence type="ECO:0000256" key="14">
    <source>
        <dbReference type="SAM" id="Phobius"/>
    </source>
</evidence>
<feature type="transmembrane region" description="Helical" evidence="14">
    <location>
        <begin position="298"/>
        <end position="318"/>
    </location>
</feature>
<feature type="binding site" evidence="13">
    <location>
        <position position="176"/>
    </location>
    <ligand>
        <name>Mg(2+)</name>
        <dbReference type="ChEBI" id="CHEBI:18420"/>
        <label>1</label>
        <note>catalytic</note>
    </ligand>
</feature>
<feature type="domain" description="Poly(A) polymerase central" evidence="15">
    <location>
        <begin position="281"/>
        <end position="402"/>
    </location>
</feature>
<comment type="catalytic activity">
    <reaction evidence="11">
        <text>RNA(n) + ATP = RNA(n)-3'-adenine ribonucleotide + diphosphate</text>
        <dbReference type="Rhea" id="RHEA:11332"/>
        <dbReference type="Rhea" id="RHEA-COMP:14527"/>
        <dbReference type="Rhea" id="RHEA-COMP:17347"/>
        <dbReference type="ChEBI" id="CHEBI:30616"/>
        <dbReference type="ChEBI" id="CHEBI:33019"/>
        <dbReference type="ChEBI" id="CHEBI:140395"/>
        <dbReference type="ChEBI" id="CHEBI:173115"/>
        <dbReference type="EC" id="2.7.7.19"/>
    </reaction>
</comment>
<dbReference type="PANTHER" id="PTHR10682:SF33">
    <property type="entry name" value="NUCLEAR POLY(A) POLYMERASE 3"/>
    <property type="match status" value="1"/>
</dbReference>
<dbReference type="PANTHER" id="PTHR10682">
    <property type="entry name" value="POLY A POLYMERASE"/>
    <property type="match status" value="1"/>
</dbReference>
<dbReference type="EMBL" id="JAKOGI010000072">
    <property type="protein sequence ID" value="KAJ8445723.1"/>
    <property type="molecule type" value="Genomic_DNA"/>
</dbReference>
<dbReference type="InterPro" id="IPR043519">
    <property type="entry name" value="NT_sf"/>
</dbReference>
<keyword evidence="7 11" id="KW-0547">Nucleotide-binding</keyword>
<comment type="cofactor">
    <cofactor evidence="1">
        <name>Mn(2+)</name>
        <dbReference type="ChEBI" id="CHEBI:29035"/>
    </cofactor>
</comment>
<comment type="similarity">
    <text evidence="3 11">Belongs to the poly(A) polymerase family.</text>
</comment>
<comment type="caution">
    <text evidence="17">The sequence shown here is derived from an EMBL/GenBank/DDBJ whole genome shotgun (WGS) entry which is preliminary data.</text>
</comment>
<evidence type="ECO:0000256" key="1">
    <source>
        <dbReference type="ARBA" id="ARBA00001936"/>
    </source>
</evidence>
<dbReference type="SUPFAM" id="SSF55003">
    <property type="entry name" value="PAP/Archaeal CCA-adding enzyme, C-terminal domain"/>
    <property type="match status" value="1"/>
</dbReference>
<name>A0A9Q1QK79_9CARY</name>
<organism evidence="17 18">
    <name type="scientific">Carnegiea gigantea</name>
    <dbReference type="NCBI Taxonomy" id="171969"/>
    <lineage>
        <taxon>Eukaryota</taxon>
        <taxon>Viridiplantae</taxon>
        <taxon>Streptophyta</taxon>
        <taxon>Embryophyta</taxon>
        <taxon>Tracheophyta</taxon>
        <taxon>Spermatophyta</taxon>
        <taxon>Magnoliopsida</taxon>
        <taxon>eudicotyledons</taxon>
        <taxon>Gunneridae</taxon>
        <taxon>Pentapetalae</taxon>
        <taxon>Caryophyllales</taxon>
        <taxon>Cactineae</taxon>
        <taxon>Cactaceae</taxon>
        <taxon>Cactoideae</taxon>
        <taxon>Echinocereeae</taxon>
        <taxon>Carnegiea</taxon>
    </lineage>
</organism>
<feature type="binding site" evidence="13">
    <location>
        <position position="229"/>
    </location>
    <ligand>
        <name>Mg(2+)</name>
        <dbReference type="ChEBI" id="CHEBI:18420"/>
        <label>2</label>
        <note>catalytic</note>
    </ligand>
</feature>
<evidence type="ECO:0000313" key="17">
    <source>
        <dbReference type="EMBL" id="KAJ8445723.1"/>
    </source>
</evidence>
<comment type="subcellular location">
    <subcellularLocation>
        <location evidence="2 11">Nucleus</location>
    </subcellularLocation>
</comment>
<dbReference type="AlphaFoldDB" id="A0A9Q1QK79"/>
<keyword evidence="14" id="KW-1133">Transmembrane helix</keyword>
<feature type="domain" description="Poly(A) polymerase nucleotidyltransferase" evidence="16">
    <location>
        <begin position="61"/>
        <end position="134"/>
    </location>
</feature>
<evidence type="ECO:0000259" key="16">
    <source>
        <dbReference type="Pfam" id="PF20750"/>
    </source>
</evidence>
<dbReference type="GO" id="GO:0006397">
    <property type="term" value="P:mRNA processing"/>
    <property type="evidence" value="ECO:0007669"/>
    <property type="project" value="UniProtKB-KW"/>
</dbReference>
<keyword evidence="18" id="KW-1185">Reference proteome</keyword>
<keyword evidence="4 11" id="KW-0507">mRNA processing</keyword>
<evidence type="ECO:0000256" key="13">
    <source>
        <dbReference type="PIRSR" id="PIRSR018425-2"/>
    </source>
</evidence>
<dbReference type="GO" id="GO:0031123">
    <property type="term" value="P:RNA 3'-end processing"/>
    <property type="evidence" value="ECO:0007669"/>
    <property type="project" value="InterPro"/>
</dbReference>
<keyword evidence="6 13" id="KW-0479">Metal-binding</keyword>
<evidence type="ECO:0000256" key="2">
    <source>
        <dbReference type="ARBA" id="ARBA00004123"/>
    </source>
</evidence>
<dbReference type="InterPro" id="IPR014492">
    <property type="entry name" value="PolyA_polymerase"/>
</dbReference>
<dbReference type="PIRSF" id="PIRSF018425">
    <property type="entry name" value="PolyA_polymerase"/>
    <property type="match status" value="1"/>
</dbReference>
<feature type="binding site" evidence="12">
    <location>
        <begin position="126"/>
        <end position="128"/>
    </location>
    <ligand>
        <name>ATP</name>
        <dbReference type="ChEBI" id="CHEBI:30616"/>
    </ligand>
</feature>
<comment type="cofactor">
    <cofactor evidence="13">
        <name>Mg(2+)</name>
        <dbReference type="ChEBI" id="CHEBI:18420"/>
    </cofactor>
    <text evidence="13">Binds 2 magnesium ions. Also active with manganese.</text>
</comment>
<feature type="binding site" evidence="12">
    <location>
        <begin position="174"/>
        <end position="176"/>
    </location>
    <ligand>
        <name>ATP</name>
        <dbReference type="ChEBI" id="CHEBI:30616"/>
    </ligand>
</feature>
<evidence type="ECO:0000256" key="7">
    <source>
        <dbReference type="ARBA" id="ARBA00022741"/>
    </source>
</evidence>
<feature type="binding site" evidence="13">
    <location>
        <position position="174"/>
    </location>
    <ligand>
        <name>Mg(2+)</name>
        <dbReference type="ChEBI" id="CHEBI:18420"/>
        <label>1</label>
        <note>catalytic</note>
    </ligand>
</feature>
<proteinExistence type="inferred from homology"/>
<keyword evidence="10 11" id="KW-0539">Nucleus</keyword>
<dbReference type="InterPro" id="IPR048840">
    <property type="entry name" value="PolA_pol_NTPase"/>
</dbReference>
<dbReference type="GO" id="GO:0005634">
    <property type="term" value="C:nucleus"/>
    <property type="evidence" value="ECO:0007669"/>
    <property type="project" value="UniProtKB-SubCell"/>
</dbReference>
<dbReference type="GO" id="GO:0046872">
    <property type="term" value="F:metal ion binding"/>
    <property type="evidence" value="ECO:0007669"/>
    <property type="project" value="UniProtKB-KW"/>
</dbReference>
<evidence type="ECO:0000313" key="18">
    <source>
        <dbReference type="Proteomes" id="UP001153076"/>
    </source>
</evidence>
<dbReference type="CDD" id="cd05402">
    <property type="entry name" value="NT_PAP_TUTase"/>
    <property type="match status" value="1"/>
</dbReference>
<evidence type="ECO:0000256" key="8">
    <source>
        <dbReference type="ARBA" id="ARBA00022840"/>
    </source>
</evidence>
<dbReference type="SUPFAM" id="SSF81301">
    <property type="entry name" value="Nucleotidyltransferase"/>
    <property type="match status" value="2"/>
</dbReference>
<evidence type="ECO:0000256" key="11">
    <source>
        <dbReference type="PIRNR" id="PIRNR018425"/>
    </source>
</evidence>
<feature type="binding site" evidence="12">
    <location>
        <position position="299"/>
    </location>
    <ligand>
        <name>ATP</name>
        <dbReference type="ChEBI" id="CHEBI:30616"/>
    </ligand>
</feature>
<evidence type="ECO:0000256" key="4">
    <source>
        <dbReference type="ARBA" id="ARBA00022664"/>
    </source>
</evidence>
<evidence type="ECO:0000259" key="15">
    <source>
        <dbReference type="Pfam" id="PF04928"/>
    </source>
</evidence>
<evidence type="ECO:0000256" key="10">
    <source>
        <dbReference type="ARBA" id="ARBA00023242"/>
    </source>
</evidence>
<feature type="domain" description="Poly(A) polymerase nucleotidyltransferase" evidence="16">
    <location>
        <begin position="165"/>
        <end position="276"/>
    </location>
</feature>
<evidence type="ECO:0000256" key="9">
    <source>
        <dbReference type="ARBA" id="ARBA00022842"/>
    </source>
</evidence>
<keyword evidence="8 11" id="KW-0067">ATP-binding</keyword>
<comment type="function">
    <text evidence="11">Polymerase that creates the 3'-poly(A) tail of mRNA's.</text>
</comment>
<reference evidence="17" key="1">
    <citation type="submission" date="2022-04" db="EMBL/GenBank/DDBJ databases">
        <title>Carnegiea gigantea Genome sequencing and assembly v2.</title>
        <authorList>
            <person name="Copetti D."/>
            <person name="Sanderson M.J."/>
            <person name="Burquez A."/>
            <person name="Wojciechowski M.F."/>
        </authorList>
    </citation>
    <scope>NUCLEOTIDE SEQUENCE</scope>
    <source>
        <strain evidence="17">SGP5-SGP5p</strain>
        <tissue evidence="17">Aerial part</tissue>
    </source>
</reference>
<dbReference type="Pfam" id="PF20750">
    <property type="entry name" value="PAP_NTPase"/>
    <property type="match status" value="2"/>
</dbReference>
<dbReference type="Proteomes" id="UP001153076">
    <property type="component" value="Unassembled WGS sequence"/>
</dbReference>
<evidence type="ECO:0000256" key="5">
    <source>
        <dbReference type="ARBA" id="ARBA00022679"/>
    </source>
</evidence>
<feature type="binding site" evidence="12">
    <location>
        <begin position="308"/>
        <end position="309"/>
    </location>
    <ligand>
        <name>ATP</name>
        <dbReference type="ChEBI" id="CHEBI:30616"/>
    </ligand>
</feature>
<sequence>MAYAYHHPSNNQELIDPRFVVGFLPRSPGFIYRPILHTVQVLDPRLGVALQCHPSVIIHMDVQRSISLRQFMAEEGLVPSPEEGQKRKVVIEKLKEIVRLWIQEVGRQRDLPENVIEAASATILTFGSYGLGVEYFVMSYVLSFKTGHLYVIERASYDGDEKLLMLKVHGSESDIDALCIGPWFASIEEDFFIHLYDFLKNTPEVSDIYCIKGAKVPLMRFKLEGISVDLPYARLQVMSVPENVDLLNPVFLTSIDEVSWKSISGVRVNQCILQLVPNLKNFQSLLRCIKFWAKRRGVYGNLFGFLGGVHLAILAAFICQRSLNAGLSILVMSFFDAFAGWPWPFPVALQDGVMQIREDFNERRSWMPIRLPCTYEHCQSNITRSTFNRIKGELVRGQNITRVGLLDTRPVFFMMTFYDDLTLNLLRPDFDWGDLFEPFVYRKTYPRFLKIYLSAGEKDDLVDWVGWVKSRFRSLILKLEDVQGFCDPNPTEYVETGDIETEPGFVFYWGLNPSRLARFNVDLVEDYFWKNITNGYQGKVGKMRLTIVQAFKAAKQHK</sequence>
<gene>
    <name evidence="17" type="ORF">Cgig2_026050</name>
</gene>